<feature type="region of interest" description="Disordered" evidence="2">
    <location>
        <begin position="474"/>
        <end position="531"/>
    </location>
</feature>
<dbReference type="InterPro" id="IPR018490">
    <property type="entry name" value="cNMP-bd_dom_sf"/>
</dbReference>
<dbReference type="PANTHER" id="PTHR23011">
    <property type="entry name" value="CYCLIC NUCLEOTIDE-BINDING DOMAIN CONTAINING PROTEIN"/>
    <property type="match status" value="1"/>
</dbReference>
<name>A0A8S3Q8B6_MYTED</name>
<sequence length="813" mass="94543">MEDHIQQCETQSDALNQKRKVRLLHSAPCNHKGNRKRETRSNSIIIREPRVDRDQRSYSPTVTPNTKETRKENARSRPHSVMSGKTSSSDVWSSNNDSVSLYISKPGLAKLTTVPNHCGLSRSLTWNAKDCCYWGSTTVTEQLREKYHQRKLKKRDQPGSERQRSKGGVFTLLDDEKETKQVEVPGQAIKRFRTAVIVVKLVIRWFEAITENSYTKTPRTAAEHQYYTLYTSLEAQKLAFNKNLFVREQAFARVPKWASHILGTEPQERSESDCRRIHALLRGLKSFDKFTEQIQLSMCKSFSYQRVKSGRVILRRGHVGFNYYFIYSGSVFVNIEDVNIDGNKFDRTVSVLVRGDAFGELALLQNIRRTASITCRENCELLYVDKETFAKVCPQIFEKEMEEKEQFLMSLRVFRNDIWNKEMLKGLCADAQIQQGKCSVIRRLELDKTHHHRKKERHSTPVLSDEIINIITNINKINEDEEEEEEEEDSSDEEATKERMLESMALDYRRDGKRKKMEEKADDNKEVEKKKLMSLTGPTTLTSLMTQDKKSKDGKDYIYVHIGELKKNEIFNFYAILYPSRAPPHSSVILVSTGSTLMRIRRKVFFKIATREAKALANNVAKLERFVTDEQLLEAYKEMASWDEFKYRVVQESVGPNKENLRKKLTHHQIRVVHERRERSHKLLKTLEKNNKIAKKIEEKEDSEEREKRNKMLENLRLKQKSVSEQQFQLCKIVRKDRNDTVIGRRTVTSSMTSAQPVNPVLQEIRDVRDAPALDCLPKRRMSRRYSQTTSLGACLPLPSDKPIPSNLSLDYK</sequence>
<dbReference type="SMART" id="SM00100">
    <property type="entry name" value="cNMP"/>
    <property type="match status" value="1"/>
</dbReference>
<keyword evidence="5" id="KW-1185">Reference proteome</keyword>
<dbReference type="InterPro" id="IPR000595">
    <property type="entry name" value="cNMP-bd_dom"/>
</dbReference>
<dbReference type="CDD" id="cd00038">
    <property type="entry name" value="CAP_ED"/>
    <property type="match status" value="1"/>
</dbReference>
<feature type="compositionally biased region" description="Acidic residues" evidence="2">
    <location>
        <begin position="479"/>
        <end position="493"/>
    </location>
</feature>
<dbReference type="Pfam" id="PF00027">
    <property type="entry name" value="cNMP_binding"/>
    <property type="match status" value="1"/>
</dbReference>
<feature type="domain" description="Cyclic nucleotide-binding" evidence="3">
    <location>
        <begin position="286"/>
        <end position="410"/>
    </location>
</feature>
<feature type="compositionally biased region" description="Polar residues" evidence="2">
    <location>
        <begin position="57"/>
        <end position="66"/>
    </location>
</feature>
<feature type="compositionally biased region" description="Basic and acidic residues" evidence="2">
    <location>
        <begin position="155"/>
        <end position="164"/>
    </location>
</feature>
<dbReference type="PROSITE" id="PS50042">
    <property type="entry name" value="CNMP_BINDING_3"/>
    <property type="match status" value="2"/>
</dbReference>
<evidence type="ECO:0000256" key="2">
    <source>
        <dbReference type="SAM" id="MobiDB-lite"/>
    </source>
</evidence>
<dbReference type="PROSITE" id="PS00889">
    <property type="entry name" value="CNMP_BINDING_2"/>
    <property type="match status" value="1"/>
</dbReference>
<evidence type="ECO:0000259" key="3">
    <source>
        <dbReference type="PROSITE" id="PS50042"/>
    </source>
</evidence>
<evidence type="ECO:0000313" key="4">
    <source>
        <dbReference type="EMBL" id="CAG2193149.1"/>
    </source>
</evidence>
<dbReference type="OrthoDB" id="166212at2759"/>
<comment type="caution">
    <text evidence="4">The sequence shown here is derived from an EMBL/GenBank/DDBJ whole genome shotgun (WGS) entry which is preliminary data.</text>
</comment>
<reference evidence="4" key="1">
    <citation type="submission" date="2021-03" db="EMBL/GenBank/DDBJ databases">
        <authorList>
            <person name="Bekaert M."/>
        </authorList>
    </citation>
    <scope>NUCLEOTIDE SEQUENCE</scope>
</reference>
<evidence type="ECO:0000256" key="1">
    <source>
        <dbReference type="SAM" id="Coils"/>
    </source>
</evidence>
<dbReference type="Gene3D" id="2.60.120.10">
    <property type="entry name" value="Jelly Rolls"/>
    <property type="match status" value="1"/>
</dbReference>
<dbReference type="PANTHER" id="PTHR23011:SF43">
    <property type="entry name" value="CYCLIC NUCLEOTIDE-BINDING DOMAIN-CONTAINING PROTEIN 2"/>
    <property type="match status" value="1"/>
</dbReference>
<dbReference type="EMBL" id="CAJPWZ010000459">
    <property type="protein sequence ID" value="CAG2193149.1"/>
    <property type="molecule type" value="Genomic_DNA"/>
</dbReference>
<dbReference type="AlphaFoldDB" id="A0A8S3Q8B6"/>
<dbReference type="InterPro" id="IPR018488">
    <property type="entry name" value="cNMP-bd_CS"/>
</dbReference>
<dbReference type="InterPro" id="IPR014710">
    <property type="entry name" value="RmlC-like_jellyroll"/>
</dbReference>
<feature type="region of interest" description="Disordered" evidence="2">
    <location>
        <begin position="150"/>
        <end position="169"/>
    </location>
</feature>
<organism evidence="4 5">
    <name type="scientific">Mytilus edulis</name>
    <name type="common">Blue mussel</name>
    <dbReference type="NCBI Taxonomy" id="6550"/>
    <lineage>
        <taxon>Eukaryota</taxon>
        <taxon>Metazoa</taxon>
        <taxon>Spiralia</taxon>
        <taxon>Lophotrochozoa</taxon>
        <taxon>Mollusca</taxon>
        <taxon>Bivalvia</taxon>
        <taxon>Autobranchia</taxon>
        <taxon>Pteriomorphia</taxon>
        <taxon>Mytilida</taxon>
        <taxon>Mytiloidea</taxon>
        <taxon>Mytilidae</taxon>
        <taxon>Mytilinae</taxon>
        <taxon>Mytilus</taxon>
    </lineage>
</organism>
<feature type="compositionally biased region" description="Basic and acidic residues" evidence="2">
    <location>
        <begin position="516"/>
        <end position="531"/>
    </location>
</feature>
<gene>
    <name evidence="4" type="ORF">MEDL_8487</name>
</gene>
<dbReference type="SUPFAM" id="SSF51206">
    <property type="entry name" value="cAMP-binding domain-like"/>
    <property type="match status" value="1"/>
</dbReference>
<feature type="domain" description="Cyclic nucleotide-binding" evidence="3">
    <location>
        <begin position="553"/>
        <end position="626"/>
    </location>
</feature>
<evidence type="ECO:0000313" key="5">
    <source>
        <dbReference type="Proteomes" id="UP000683360"/>
    </source>
</evidence>
<protein>
    <recommendedName>
        <fullName evidence="3">Cyclic nucleotide-binding domain-containing protein</fullName>
    </recommendedName>
</protein>
<feature type="coiled-coil region" evidence="1">
    <location>
        <begin position="687"/>
        <end position="714"/>
    </location>
</feature>
<feature type="region of interest" description="Disordered" evidence="2">
    <location>
        <begin position="49"/>
        <end position="91"/>
    </location>
</feature>
<accession>A0A8S3Q8B6</accession>
<proteinExistence type="predicted"/>
<dbReference type="Proteomes" id="UP000683360">
    <property type="component" value="Unassembled WGS sequence"/>
</dbReference>
<keyword evidence="1" id="KW-0175">Coiled coil</keyword>